<dbReference type="PANTHER" id="PTHR43757:SF2">
    <property type="entry name" value="AMINOMETHYLTRANSFERASE, MITOCHONDRIAL"/>
    <property type="match status" value="1"/>
</dbReference>
<keyword evidence="3" id="KW-0489">Methyltransferase</keyword>
<dbReference type="HOGENOM" id="CLU_046852_0_0_11"/>
<dbReference type="InterPro" id="IPR006222">
    <property type="entry name" value="GCVT_N"/>
</dbReference>
<dbReference type="InterPro" id="IPR029043">
    <property type="entry name" value="GcvT/YgfZ_C"/>
</dbReference>
<dbReference type="GO" id="GO:0032259">
    <property type="term" value="P:methylation"/>
    <property type="evidence" value="ECO:0007669"/>
    <property type="project" value="UniProtKB-KW"/>
</dbReference>
<evidence type="ECO:0000259" key="2">
    <source>
        <dbReference type="Pfam" id="PF01571"/>
    </source>
</evidence>
<dbReference type="GO" id="GO:0008168">
    <property type="term" value="F:methyltransferase activity"/>
    <property type="evidence" value="ECO:0007669"/>
    <property type="project" value="UniProtKB-KW"/>
</dbReference>
<dbReference type="eggNOG" id="COG0404">
    <property type="taxonomic scope" value="Bacteria"/>
</dbReference>
<accession>C7N2J2</accession>
<feature type="binding site" evidence="1">
    <location>
        <position position="206"/>
    </location>
    <ligand>
        <name>substrate</name>
    </ligand>
</feature>
<keyword evidence="4" id="KW-1185">Reference proteome</keyword>
<evidence type="ECO:0000313" key="3">
    <source>
        <dbReference type="EMBL" id="ACV23500.1"/>
    </source>
</evidence>
<dbReference type="EMBL" id="CP001684">
    <property type="protein sequence ID" value="ACV23500.1"/>
    <property type="molecule type" value="Genomic_DNA"/>
</dbReference>
<gene>
    <name evidence="3" type="ordered locus">Shel_24920</name>
</gene>
<evidence type="ECO:0000313" key="4">
    <source>
        <dbReference type="Proteomes" id="UP000002026"/>
    </source>
</evidence>
<name>C7N2J2_SLAHD</name>
<dbReference type="PANTHER" id="PTHR43757">
    <property type="entry name" value="AMINOMETHYLTRANSFERASE"/>
    <property type="match status" value="1"/>
</dbReference>
<dbReference type="AlphaFoldDB" id="C7N2J2"/>
<dbReference type="SUPFAM" id="SSF103025">
    <property type="entry name" value="Folate-binding domain"/>
    <property type="match status" value="1"/>
</dbReference>
<dbReference type="InterPro" id="IPR028896">
    <property type="entry name" value="GcvT/YgfZ/DmdA"/>
</dbReference>
<dbReference type="PIRSF" id="PIRSF006487">
    <property type="entry name" value="GcvT"/>
    <property type="match status" value="1"/>
</dbReference>
<organism evidence="3 4">
    <name type="scientific">Slackia heliotrinireducens (strain ATCC 29202 / DSM 20476 / NCTC 11029 / RHS 1)</name>
    <name type="common">Peptococcus heliotrinreducens</name>
    <dbReference type="NCBI Taxonomy" id="471855"/>
    <lineage>
        <taxon>Bacteria</taxon>
        <taxon>Bacillati</taxon>
        <taxon>Actinomycetota</taxon>
        <taxon>Coriobacteriia</taxon>
        <taxon>Eggerthellales</taxon>
        <taxon>Eggerthellaceae</taxon>
        <taxon>Slackia</taxon>
    </lineage>
</organism>
<keyword evidence="3" id="KW-0808">Transferase</keyword>
<dbReference type="InterPro" id="IPR027266">
    <property type="entry name" value="TrmE/GcvT-like"/>
</dbReference>
<feature type="domain" description="GCVT N-terminal" evidence="2">
    <location>
        <begin position="68"/>
        <end position="249"/>
    </location>
</feature>
<protein>
    <submittedName>
        <fullName evidence="3">Glycine cleavage system T protein (Aminomethyltransferase)</fullName>
    </submittedName>
</protein>
<proteinExistence type="predicted"/>
<dbReference type="KEGG" id="shi:Shel_24920"/>
<dbReference type="SUPFAM" id="SSF101790">
    <property type="entry name" value="Aminomethyltransferase beta-barrel domain"/>
    <property type="match status" value="1"/>
</dbReference>
<sequence length="460" mass="52746">MNTKDIFNNTFKYSPYVPYDPTRNPWLTGTITHPMQGGIQPYEYTNWRDEEMSWHDNCYLHGGLNPTSTYKFWGPDAHKFLDKYFTNRTDNMEVGSSRHGVMCTEDGLLMNDGMLIKTGENEFITYWLLPYIEYAIETSGMDVQGENITGDVFLYQLGGPRSLEVVERACGEDFHDLKFAKHREATIAGKPVRILRIGMCGSLGYEVHGNFEDCLDVYNAIWEAGQDYGITKLGRHAYWNAHTENGYPQAAIHFTYAWETDKDFFEYLMAKGGAYSCGSLSELNGSYAGEKPLEELYVNPYELGWGFHINYNHDFVGKEALMQIRDSAHRQMVTLEWNADDILDIWRSEFEAGEPYAPMDGPEDTRPDGVFEYRIDKVMAGKQCVGWSSGRIMSWYYRKMISLASIDPEFAEEGTEVKILWGNPGTRQKLIRARVARFPYMDINRNEKVDVSTIPSGLKA</sequence>
<dbReference type="Gene3D" id="3.30.1360.120">
    <property type="entry name" value="Probable tRNA modification gtpase trme, domain 1"/>
    <property type="match status" value="1"/>
</dbReference>
<dbReference type="RefSeq" id="WP_012799598.1">
    <property type="nucleotide sequence ID" value="NC_013165.1"/>
</dbReference>
<dbReference type="Pfam" id="PF01571">
    <property type="entry name" value="GCV_T"/>
    <property type="match status" value="1"/>
</dbReference>
<dbReference type="STRING" id="471855.Shel_24920"/>
<reference evidence="3 4" key="1">
    <citation type="journal article" date="2009" name="Stand. Genomic Sci.">
        <title>Complete genome sequence of Slackia heliotrinireducens type strain (RHS 1).</title>
        <authorList>
            <person name="Pukall R."/>
            <person name="Lapidus A."/>
            <person name="Nolan M."/>
            <person name="Copeland A."/>
            <person name="Glavina Del Rio T."/>
            <person name="Lucas S."/>
            <person name="Chen F."/>
            <person name="Tice H."/>
            <person name="Cheng J.F."/>
            <person name="Chertkov O."/>
            <person name="Bruce D."/>
            <person name="Goodwin L."/>
            <person name="Kuske C."/>
            <person name="Brettin T."/>
            <person name="Detter J.C."/>
            <person name="Han C."/>
            <person name="Pitluck S."/>
            <person name="Pati A."/>
            <person name="Mavrommatis K."/>
            <person name="Ivanova N."/>
            <person name="Ovchinnikova G."/>
            <person name="Chen A."/>
            <person name="Palaniappan K."/>
            <person name="Schneider S."/>
            <person name="Rohde M."/>
            <person name="Chain P."/>
            <person name="D'haeseleer P."/>
            <person name="Goker M."/>
            <person name="Bristow J."/>
            <person name="Eisen J.A."/>
            <person name="Markowitz V."/>
            <person name="Kyrpides N.C."/>
            <person name="Klenk H.P."/>
            <person name="Hugenholtz P."/>
        </authorList>
    </citation>
    <scope>NUCLEOTIDE SEQUENCE [LARGE SCALE GENOMIC DNA]</scope>
    <source>
        <strain evidence="4">ATCC 29202 / DSM 20476 / NCTC 11029 / RHS 1</strain>
    </source>
</reference>
<dbReference type="Proteomes" id="UP000002026">
    <property type="component" value="Chromosome"/>
</dbReference>
<evidence type="ECO:0000256" key="1">
    <source>
        <dbReference type="PIRSR" id="PIRSR006487-1"/>
    </source>
</evidence>